<feature type="non-terminal residue" evidence="2">
    <location>
        <position position="1"/>
    </location>
</feature>
<evidence type="ECO:0000256" key="1">
    <source>
        <dbReference type="SAM" id="MobiDB-lite"/>
    </source>
</evidence>
<protein>
    <submittedName>
        <fullName evidence="2">Uncharacterized protein</fullName>
    </submittedName>
</protein>
<accession>A0ABQ6MI05</accession>
<name>A0ABQ6MI05_9STRA</name>
<sequence>INLPACLIAYYLIFHSPSDSFYKLSTSAPGTLLITFFAQLFRATGIPRAVDLTLPLCRASAYYPTPLLGPILAATLMSNVGPLYRNGFQRHFADGAPWNFQNGWLCAGFHHLLCNDAGPLGAALRAAVGAVPGAGAFRAWCGGDREMAQALISLFMVSVGIAQLPMCFGPGWRPFGGWDAWACEMAGLYDANDGKARRAEEAEDSDWVEAAESEEDEDEEEEEGVFDEEEEPEEVRPQRKAATPKKGRSKSPKPQARRSTRKKND</sequence>
<dbReference type="Proteomes" id="UP001165060">
    <property type="component" value="Unassembled WGS sequence"/>
</dbReference>
<dbReference type="EMBL" id="BRYB01005587">
    <property type="protein sequence ID" value="GMI26387.1"/>
    <property type="molecule type" value="Genomic_DNA"/>
</dbReference>
<feature type="compositionally biased region" description="Acidic residues" evidence="1">
    <location>
        <begin position="201"/>
        <end position="233"/>
    </location>
</feature>
<gene>
    <name evidence="2" type="ORF">TeGR_g10041</name>
</gene>
<evidence type="ECO:0000313" key="3">
    <source>
        <dbReference type="Proteomes" id="UP001165060"/>
    </source>
</evidence>
<reference evidence="2 3" key="1">
    <citation type="journal article" date="2023" name="Commun. Biol.">
        <title>Genome analysis of Parmales, the sister group of diatoms, reveals the evolutionary specialization of diatoms from phago-mixotrophs to photoautotrophs.</title>
        <authorList>
            <person name="Ban H."/>
            <person name="Sato S."/>
            <person name="Yoshikawa S."/>
            <person name="Yamada K."/>
            <person name="Nakamura Y."/>
            <person name="Ichinomiya M."/>
            <person name="Sato N."/>
            <person name="Blanc-Mathieu R."/>
            <person name="Endo H."/>
            <person name="Kuwata A."/>
            <person name="Ogata H."/>
        </authorList>
    </citation>
    <scope>NUCLEOTIDE SEQUENCE [LARGE SCALE GENOMIC DNA]</scope>
</reference>
<proteinExistence type="predicted"/>
<organism evidence="2 3">
    <name type="scientific">Tetraparma gracilis</name>
    <dbReference type="NCBI Taxonomy" id="2962635"/>
    <lineage>
        <taxon>Eukaryota</taxon>
        <taxon>Sar</taxon>
        <taxon>Stramenopiles</taxon>
        <taxon>Ochrophyta</taxon>
        <taxon>Bolidophyceae</taxon>
        <taxon>Parmales</taxon>
        <taxon>Triparmaceae</taxon>
        <taxon>Tetraparma</taxon>
    </lineage>
</organism>
<evidence type="ECO:0000313" key="2">
    <source>
        <dbReference type="EMBL" id="GMI26387.1"/>
    </source>
</evidence>
<feature type="region of interest" description="Disordered" evidence="1">
    <location>
        <begin position="197"/>
        <end position="265"/>
    </location>
</feature>
<comment type="caution">
    <text evidence="2">The sequence shown here is derived from an EMBL/GenBank/DDBJ whole genome shotgun (WGS) entry which is preliminary data.</text>
</comment>
<feature type="compositionally biased region" description="Basic residues" evidence="1">
    <location>
        <begin position="238"/>
        <end position="265"/>
    </location>
</feature>
<keyword evidence="3" id="KW-1185">Reference proteome</keyword>